<comment type="caution">
    <text evidence="2">The sequence shown here is derived from an EMBL/GenBank/DDBJ whole genome shotgun (WGS) entry which is preliminary data.</text>
</comment>
<keyword evidence="3" id="KW-1185">Reference proteome</keyword>
<evidence type="ECO:0000313" key="2">
    <source>
        <dbReference type="EMBL" id="OWZ01820.1"/>
    </source>
</evidence>
<gene>
    <name evidence="2" type="ORF">PHMEG_00026725</name>
</gene>
<protein>
    <recommendedName>
        <fullName evidence="1">ZSWIM1/3 RNaseH-like domain-containing protein</fullName>
    </recommendedName>
</protein>
<dbReference type="Pfam" id="PF21056">
    <property type="entry name" value="ZSWIM1-3_RNaseH-like"/>
    <property type="match status" value="1"/>
</dbReference>
<sequence length="105" mass="11915">MLCSTYTSPDDNLHYISDGTHEENGIFTEALFIDATYETNVNRYRLFGFMVTDNFGSGSFAQHALIDGESKRNMKTAFQAFKQIILHIDVLAEELPDTTVILCHF</sequence>
<dbReference type="AlphaFoldDB" id="A0A225VBH5"/>
<evidence type="ECO:0000313" key="3">
    <source>
        <dbReference type="Proteomes" id="UP000198211"/>
    </source>
</evidence>
<dbReference type="InterPro" id="IPR048324">
    <property type="entry name" value="ZSWIM1-3_RNaseH-like"/>
</dbReference>
<feature type="domain" description="ZSWIM1/3 RNaseH-like" evidence="1">
    <location>
        <begin position="27"/>
        <end position="83"/>
    </location>
</feature>
<name>A0A225VBH5_9STRA</name>
<proteinExistence type="predicted"/>
<accession>A0A225VBH5</accession>
<reference evidence="3" key="1">
    <citation type="submission" date="2017-03" db="EMBL/GenBank/DDBJ databases">
        <title>Phytopthora megakarya and P. palmivora, two closely related causual agents of cacao black pod achieved similar genome size and gene model numbers by different mechanisms.</title>
        <authorList>
            <person name="Ali S."/>
            <person name="Shao J."/>
            <person name="Larry D.J."/>
            <person name="Kronmiller B."/>
            <person name="Shen D."/>
            <person name="Strem M.D."/>
            <person name="Melnick R.L."/>
            <person name="Guiltinan M.J."/>
            <person name="Tyler B.M."/>
            <person name="Meinhardt L.W."/>
            <person name="Bailey B.A."/>
        </authorList>
    </citation>
    <scope>NUCLEOTIDE SEQUENCE [LARGE SCALE GENOMIC DNA]</scope>
    <source>
        <strain evidence="3">zdho120</strain>
    </source>
</reference>
<organism evidence="2 3">
    <name type="scientific">Phytophthora megakarya</name>
    <dbReference type="NCBI Taxonomy" id="4795"/>
    <lineage>
        <taxon>Eukaryota</taxon>
        <taxon>Sar</taxon>
        <taxon>Stramenopiles</taxon>
        <taxon>Oomycota</taxon>
        <taxon>Peronosporomycetes</taxon>
        <taxon>Peronosporales</taxon>
        <taxon>Peronosporaceae</taxon>
        <taxon>Phytophthora</taxon>
    </lineage>
</organism>
<evidence type="ECO:0000259" key="1">
    <source>
        <dbReference type="Pfam" id="PF21056"/>
    </source>
</evidence>
<dbReference type="EMBL" id="NBNE01006588">
    <property type="protein sequence ID" value="OWZ01820.1"/>
    <property type="molecule type" value="Genomic_DNA"/>
</dbReference>
<dbReference type="Proteomes" id="UP000198211">
    <property type="component" value="Unassembled WGS sequence"/>
</dbReference>